<dbReference type="PANTHER" id="PTHR44675">
    <property type="entry name" value="PAK1 INTERACTING PROTEIN 1"/>
    <property type="match status" value="1"/>
</dbReference>
<dbReference type="PROSITE" id="PS50082">
    <property type="entry name" value="WD_REPEATS_2"/>
    <property type="match status" value="1"/>
</dbReference>
<feature type="compositionally biased region" description="Acidic residues" evidence="2">
    <location>
        <begin position="525"/>
        <end position="551"/>
    </location>
</feature>
<protein>
    <recommendedName>
        <fullName evidence="5">60S ribosome biogenesis protein Mak11</fullName>
    </recommendedName>
</protein>
<dbReference type="GeneID" id="9583027"/>
<dbReference type="InterPro" id="IPR001680">
    <property type="entry name" value="WD40_rpt"/>
</dbReference>
<dbReference type="SUPFAM" id="SSF50978">
    <property type="entry name" value="WD40 repeat-like"/>
    <property type="match status" value="1"/>
</dbReference>
<evidence type="ECO:0008006" key="5">
    <source>
        <dbReference type="Google" id="ProtNLM"/>
    </source>
</evidence>
<feature type="region of interest" description="Disordered" evidence="2">
    <location>
        <begin position="523"/>
        <end position="551"/>
    </location>
</feature>
<dbReference type="AlphaFoldDB" id="D4D6V1"/>
<evidence type="ECO:0000256" key="2">
    <source>
        <dbReference type="SAM" id="MobiDB-lite"/>
    </source>
</evidence>
<gene>
    <name evidence="3" type="ORF">TRV_02828</name>
</gene>
<dbReference type="InterPro" id="IPR051959">
    <property type="entry name" value="PAK1-Kinase_Regulator"/>
</dbReference>
<dbReference type="Proteomes" id="UP000008383">
    <property type="component" value="Unassembled WGS sequence"/>
</dbReference>
<dbReference type="Pfam" id="PF00400">
    <property type="entry name" value="WD40"/>
    <property type="match status" value="2"/>
</dbReference>
<sequence length="551" mass="60454">MRRSDEMESMAVVVVLMAAVGGRRFFCVKFDKIASFLLFCCFSRCSKKGGRRRYGEEEDNIKRKREEEQAKVPAEKREKMARRETTVQIVAGSYERVLHGINATISLDEGNSKGQTEDVGEGEDQVKFTDTFLFQAHTSAVRCLALSPMPSADNKQQQNVLLATGGTDDRINLYSLSVSPMSADTGLVPLPSLAGNKVLENPRNRELGALMHHSASITAMHFPTRSKLLSASEDNTIAVTRTRDWTVVSSIKAPHPKTQGRPSGDTAPVGGAPAGINDFAVHPSMKLMLTVGKGEKSMRLWNLVTGRKAGVLNFGREVLTAAKEGKWGTGEGRKIRWDSAGEEFAVAFERGIVVFGVDSVPKCRVATSPFTKVHHISYLDIETDDEKKQLLVASTEDGRLVFYSTASDSLEELVEGGDTTIPTAPFLFQLGGKAHGQSSRIKEFEILPLQENSKTIQFIVVTSGSDGALRIWTIKPEEIQQTKQVKRGKPSKSGQPVQVGRLLVAYETGNRITCMKAFIMREPIGEEELSEGDSEADDDDEDEDDEDSDSS</sequence>
<accession>D4D6V1</accession>
<feature type="repeat" description="WD" evidence="1">
    <location>
        <begin position="460"/>
        <end position="482"/>
    </location>
</feature>
<keyword evidence="1" id="KW-0853">WD repeat</keyword>
<dbReference type="InterPro" id="IPR015943">
    <property type="entry name" value="WD40/YVTN_repeat-like_dom_sf"/>
</dbReference>
<dbReference type="InterPro" id="IPR036322">
    <property type="entry name" value="WD40_repeat_dom_sf"/>
</dbReference>
<dbReference type="SMART" id="SM00320">
    <property type="entry name" value="WD40"/>
    <property type="match status" value="3"/>
</dbReference>
<dbReference type="Gene3D" id="2.130.10.10">
    <property type="entry name" value="YVTN repeat-like/Quinoprotein amine dehydrogenase"/>
    <property type="match status" value="2"/>
</dbReference>
<evidence type="ECO:0000313" key="4">
    <source>
        <dbReference type="Proteomes" id="UP000008383"/>
    </source>
</evidence>
<dbReference type="OrthoDB" id="308449at2759"/>
<proteinExistence type="predicted"/>
<name>D4D6V1_TRIVH</name>
<evidence type="ECO:0000313" key="3">
    <source>
        <dbReference type="EMBL" id="EFE42389.1"/>
    </source>
</evidence>
<dbReference type="EMBL" id="ACYE01000147">
    <property type="protein sequence ID" value="EFE42389.1"/>
    <property type="molecule type" value="Genomic_DNA"/>
</dbReference>
<dbReference type="PANTHER" id="PTHR44675:SF1">
    <property type="entry name" value="P21-ACTIVATED PROTEIN KINASE-INTERACTING PROTEIN 1"/>
    <property type="match status" value="1"/>
</dbReference>
<comment type="caution">
    <text evidence="3">The sequence shown here is derived from an EMBL/GenBank/DDBJ whole genome shotgun (WGS) entry which is preliminary data.</text>
</comment>
<organism evidence="3 4">
    <name type="scientific">Trichophyton verrucosum (strain HKI 0517)</name>
    <dbReference type="NCBI Taxonomy" id="663202"/>
    <lineage>
        <taxon>Eukaryota</taxon>
        <taxon>Fungi</taxon>
        <taxon>Dikarya</taxon>
        <taxon>Ascomycota</taxon>
        <taxon>Pezizomycotina</taxon>
        <taxon>Eurotiomycetes</taxon>
        <taxon>Eurotiomycetidae</taxon>
        <taxon>Onygenales</taxon>
        <taxon>Arthrodermataceae</taxon>
        <taxon>Trichophyton</taxon>
    </lineage>
</organism>
<reference evidence="4" key="1">
    <citation type="journal article" date="2011" name="Genome Biol.">
        <title>Comparative and functional genomics provide insights into the pathogenicity of dermatophytic fungi.</title>
        <authorList>
            <person name="Burmester A."/>
            <person name="Shelest E."/>
            <person name="Gloeckner G."/>
            <person name="Heddergott C."/>
            <person name="Schindler S."/>
            <person name="Staib P."/>
            <person name="Heidel A."/>
            <person name="Felder M."/>
            <person name="Petzold A."/>
            <person name="Szafranski K."/>
            <person name="Feuermann M."/>
            <person name="Pedruzzi I."/>
            <person name="Priebe S."/>
            <person name="Groth M."/>
            <person name="Winkler R."/>
            <person name="Li W."/>
            <person name="Kniemeyer O."/>
            <person name="Schroeckh V."/>
            <person name="Hertweck C."/>
            <person name="Hube B."/>
            <person name="White T.C."/>
            <person name="Platzer M."/>
            <person name="Guthke R."/>
            <person name="Heitman J."/>
            <person name="Woestemeyer J."/>
            <person name="Zipfel P.F."/>
            <person name="Monod M."/>
            <person name="Brakhage A.A."/>
        </authorList>
    </citation>
    <scope>NUCLEOTIDE SEQUENCE [LARGE SCALE GENOMIC DNA]</scope>
    <source>
        <strain evidence="4">HKI 0517</strain>
    </source>
</reference>
<dbReference type="KEGG" id="tve:TRV_02828"/>
<dbReference type="HOGENOM" id="CLU_030368_0_0_1"/>
<dbReference type="RefSeq" id="XP_003023007.1">
    <property type="nucleotide sequence ID" value="XM_003022961.1"/>
</dbReference>
<evidence type="ECO:0000256" key="1">
    <source>
        <dbReference type="PROSITE-ProRule" id="PRU00221"/>
    </source>
</evidence>
<keyword evidence="4" id="KW-1185">Reference proteome</keyword>